<dbReference type="RefSeq" id="XP_047764981.1">
    <property type="nucleotide sequence ID" value="XM_047910621.1"/>
</dbReference>
<gene>
    <name evidence="2" type="ORF">CLAFUR5_11473</name>
</gene>
<name>A0A9Q8PDU3_PASFU</name>
<organism evidence="2 3">
    <name type="scientific">Passalora fulva</name>
    <name type="common">Tomato leaf mold</name>
    <name type="synonym">Cladosporium fulvum</name>
    <dbReference type="NCBI Taxonomy" id="5499"/>
    <lineage>
        <taxon>Eukaryota</taxon>
        <taxon>Fungi</taxon>
        <taxon>Dikarya</taxon>
        <taxon>Ascomycota</taxon>
        <taxon>Pezizomycotina</taxon>
        <taxon>Dothideomycetes</taxon>
        <taxon>Dothideomycetidae</taxon>
        <taxon>Mycosphaerellales</taxon>
        <taxon>Mycosphaerellaceae</taxon>
        <taxon>Fulvia</taxon>
    </lineage>
</organism>
<sequence length="92" mass="9573">MKTTTLSMILLGLFTAVQAGQNCKCQDGNGQYNDLTEQCCKLHACGSGAAGTSSHYPGPNHQCSAEGTNCLDSGAFVQCCQMLGVGGAYCWN</sequence>
<feature type="chain" id="PRO_5040152927" evidence="1">
    <location>
        <begin position="20"/>
        <end position="92"/>
    </location>
</feature>
<keyword evidence="1" id="KW-0732">Signal</keyword>
<evidence type="ECO:0000313" key="2">
    <source>
        <dbReference type="EMBL" id="UJO20615.1"/>
    </source>
</evidence>
<evidence type="ECO:0000313" key="3">
    <source>
        <dbReference type="Proteomes" id="UP000756132"/>
    </source>
</evidence>
<evidence type="ECO:0000256" key="1">
    <source>
        <dbReference type="SAM" id="SignalP"/>
    </source>
</evidence>
<dbReference type="Pfam" id="PF19373">
    <property type="entry name" value="DUF5948"/>
    <property type="match status" value="1"/>
</dbReference>
<dbReference type="AlphaFoldDB" id="A0A9Q8PDU3"/>
<feature type="signal peptide" evidence="1">
    <location>
        <begin position="1"/>
        <end position="19"/>
    </location>
</feature>
<dbReference type="Proteomes" id="UP000756132">
    <property type="component" value="Chromosome 8"/>
</dbReference>
<protein>
    <submittedName>
        <fullName evidence="2">Uncharacterized protein</fullName>
    </submittedName>
</protein>
<dbReference type="OrthoDB" id="3924472at2759"/>
<keyword evidence="3" id="KW-1185">Reference proteome</keyword>
<dbReference type="GeneID" id="71991351"/>
<dbReference type="KEGG" id="ffu:CLAFUR5_11473"/>
<proteinExistence type="predicted"/>
<reference evidence="2" key="2">
    <citation type="journal article" date="2022" name="Microb. Genom.">
        <title>A chromosome-scale genome assembly of the tomato pathogen Cladosporium fulvum reveals a compartmentalized genome architecture and the presence of a dispensable chromosome.</title>
        <authorList>
            <person name="Zaccaron A.Z."/>
            <person name="Chen L.H."/>
            <person name="Samaras A."/>
            <person name="Stergiopoulos I."/>
        </authorList>
    </citation>
    <scope>NUCLEOTIDE SEQUENCE</scope>
    <source>
        <strain evidence="2">Race5_Kim</strain>
    </source>
</reference>
<dbReference type="EMBL" id="CP090170">
    <property type="protein sequence ID" value="UJO20615.1"/>
    <property type="molecule type" value="Genomic_DNA"/>
</dbReference>
<accession>A0A9Q8PDU3</accession>
<dbReference type="OMA" id="LEDANCW"/>
<dbReference type="InterPro" id="IPR045992">
    <property type="entry name" value="DUF5948"/>
</dbReference>
<reference evidence="2" key="1">
    <citation type="submission" date="2021-12" db="EMBL/GenBank/DDBJ databases">
        <authorList>
            <person name="Zaccaron A."/>
            <person name="Stergiopoulos I."/>
        </authorList>
    </citation>
    <scope>NUCLEOTIDE SEQUENCE</scope>
    <source>
        <strain evidence="2">Race5_Kim</strain>
    </source>
</reference>